<evidence type="ECO:0000313" key="1">
    <source>
        <dbReference type="EMBL" id="RAL65498.1"/>
    </source>
</evidence>
<reference evidence="1 2" key="1">
    <citation type="submission" date="2018-06" db="EMBL/GenBank/DDBJ databases">
        <title>Genome Sequence of the Brown Rot Fungal Pathogen Monilinia fructigena.</title>
        <authorList>
            <person name="Landi L."/>
            <person name="De Miccolis Angelini R.M."/>
            <person name="Pollastro S."/>
            <person name="Abate D."/>
            <person name="Faretra F."/>
            <person name="Romanazzi G."/>
        </authorList>
    </citation>
    <scope>NUCLEOTIDE SEQUENCE [LARGE SCALE GENOMIC DNA]</scope>
    <source>
        <strain evidence="1 2">Mfrg269</strain>
    </source>
</reference>
<organism evidence="1 2">
    <name type="scientific">Monilinia fructigena</name>
    <dbReference type="NCBI Taxonomy" id="38457"/>
    <lineage>
        <taxon>Eukaryota</taxon>
        <taxon>Fungi</taxon>
        <taxon>Dikarya</taxon>
        <taxon>Ascomycota</taxon>
        <taxon>Pezizomycotina</taxon>
        <taxon>Leotiomycetes</taxon>
        <taxon>Helotiales</taxon>
        <taxon>Sclerotiniaceae</taxon>
        <taxon>Monilinia</taxon>
    </lineage>
</organism>
<name>A0A395J0A8_9HELO</name>
<keyword evidence="2" id="KW-1185">Reference proteome</keyword>
<gene>
    <name evidence="1" type="ORF">DID88_001064</name>
</gene>
<comment type="caution">
    <text evidence="1">The sequence shown here is derived from an EMBL/GenBank/DDBJ whole genome shotgun (WGS) entry which is preliminary data.</text>
</comment>
<dbReference type="AlphaFoldDB" id="A0A395J0A8"/>
<dbReference type="OrthoDB" id="3504701at2759"/>
<protein>
    <submittedName>
        <fullName evidence="1">Uncharacterized protein</fullName>
    </submittedName>
</protein>
<accession>A0A395J0A8</accession>
<dbReference type="EMBL" id="QKRW01000010">
    <property type="protein sequence ID" value="RAL65498.1"/>
    <property type="molecule type" value="Genomic_DNA"/>
</dbReference>
<evidence type="ECO:0000313" key="2">
    <source>
        <dbReference type="Proteomes" id="UP000249056"/>
    </source>
</evidence>
<proteinExistence type="predicted"/>
<sequence>MATFSMASPLRSRPGNDVVVDETSPVSLIEWAVMTKAMRAIDDEEEASPVPLLERADTKKTIRFTDTDEILKSLCSARLVYRVTSENLSK</sequence>
<dbReference type="Proteomes" id="UP000249056">
    <property type="component" value="Unassembled WGS sequence"/>
</dbReference>